<accession>A0AAD5BL54</accession>
<evidence type="ECO:0000313" key="2">
    <source>
        <dbReference type="Proteomes" id="UP001206925"/>
    </source>
</evidence>
<sequence>MKTPHPESSIKRTSENFIEFLIFFFWFTFQFSRYIVETSPTTCHTKRRFHQMMFAVHDYDRTPVGSWFLPYRCLSTKVMNPFFTQRTKSKFVFVVPSKTTELQASVMPYFSSFCEQAYLVLQIYNNL</sequence>
<dbReference type="EMBL" id="JAMZMK010011975">
    <property type="protein sequence ID" value="KAI7725330.1"/>
    <property type="molecule type" value="Genomic_DNA"/>
</dbReference>
<reference evidence="1" key="1">
    <citation type="submission" date="2022-06" db="EMBL/GenBank/DDBJ databases">
        <title>Uncovering the hologenomic basis of an extraordinary plant invasion.</title>
        <authorList>
            <person name="Bieker V.C."/>
            <person name="Martin M.D."/>
            <person name="Gilbert T."/>
            <person name="Hodgins K."/>
            <person name="Battlay P."/>
            <person name="Petersen B."/>
            <person name="Wilson J."/>
        </authorList>
    </citation>
    <scope>NUCLEOTIDE SEQUENCE</scope>
    <source>
        <strain evidence="1">AA19_3_7</strain>
        <tissue evidence="1">Leaf</tissue>
    </source>
</reference>
<comment type="caution">
    <text evidence="1">The sequence shown here is derived from an EMBL/GenBank/DDBJ whole genome shotgun (WGS) entry which is preliminary data.</text>
</comment>
<keyword evidence="2" id="KW-1185">Reference proteome</keyword>
<evidence type="ECO:0000313" key="1">
    <source>
        <dbReference type="EMBL" id="KAI7725330.1"/>
    </source>
</evidence>
<protein>
    <submittedName>
        <fullName evidence="1">Uncharacterized protein</fullName>
    </submittedName>
</protein>
<dbReference type="AlphaFoldDB" id="A0AAD5BL54"/>
<dbReference type="Proteomes" id="UP001206925">
    <property type="component" value="Unassembled WGS sequence"/>
</dbReference>
<proteinExistence type="predicted"/>
<name>A0AAD5BL54_AMBAR</name>
<organism evidence="1 2">
    <name type="scientific">Ambrosia artemisiifolia</name>
    <name type="common">Common ragweed</name>
    <dbReference type="NCBI Taxonomy" id="4212"/>
    <lineage>
        <taxon>Eukaryota</taxon>
        <taxon>Viridiplantae</taxon>
        <taxon>Streptophyta</taxon>
        <taxon>Embryophyta</taxon>
        <taxon>Tracheophyta</taxon>
        <taxon>Spermatophyta</taxon>
        <taxon>Magnoliopsida</taxon>
        <taxon>eudicotyledons</taxon>
        <taxon>Gunneridae</taxon>
        <taxon>Pentapetalae</taxon>
        <taxon>asterids</taxon>
        <taxon>campanulids</taxon>
        <taxon>Asterales</taxon>
        <taxon>Asteraceae</taxon>
        <taxon>Asteroideae</taxon>
        <taxon>Heliantheae alliance</taxon>
        <taxon>Heliantheae</taxon>
        <taxon>Ambrosia</taxon>
    </lineage>
</organism>
<gene>
    <name evidence="1" type="ORF">M8C21_029678</name>
</gene>
<feature type="non-terminal residue" evidence="1">
    <location>
        <position position="1"/>
    </location>
</feature>